<reference evidence="1 2" key="1">
    <citation type="journal article" date="2019" name="Nat. Ecol. Evol.">
        <title>Megaphylogeny resolves global patterns of mushroom evolution.</title>
        <authorList>
            <person name="Varga T."/>
            <person name="Krizsan K."/>
            <person name="Foldi C."/>
            <person name="Dima B."/>
            <person name="Sanchez-Garcia M."/>
            <person name="Sanchez-Ramirez S."/>
            <person name="Szollosi G.J."/>
            <person name="Szarkandi J.G."/>
            <person name="Papp V."/>
            <person name="Albert L."/>
            <person name="Andreopoulos W."/>
            <person name="Angelini C."/>
            <person name="Antonin V."/>
            <person name="Barry K.W."/>
            <person name="Bougher N.L."/>
            <person name="Buchanan P."/>
            <person name="Buyck B."/>
            <person name="Bense V."/>
            <person name="Catcheside P."/>
            <person name="Chovatia M."/>
            <person name="Cooper J."/>
            <person name="Damon W."/>
            <person name="Desjardin D."/>
            <person name="Finy P."/>
            <person name="Geml J."/>
            <person name="Haridas S."/>
            <person name="Hughes K."/>
            <person name="Justo A."/>
            <person name="Karasinski D."/>
            <person name="Kautmanova I."/>
            <person name="Kiss B."/>
            <person name="Kocsube S."/>
            <person name="Kotiranta H."/>
            <person name="LaButti K.M."/>
            <person name="Lechner B.E."/>
            <person name="Liimatainen K."/>
            <person name="Lipzen A."/>
            <person name="Lukacs Z."/>
            <person name="Mihaltcheva S."/>
            <person name="Morgado L.N."/>
            <person name="Niskanen T."/>
            <person name="Noordeloos M.E."/>
            <person name="Ohm R.A."/>
            <person name="Ortiz-Santana B."/>
            <person name="Ovrebo C."/>
            <person name="Racz N."/>
            <person name="Riley R."/>
            <person name="Savchenko A."/>
            <person name="Shiryaev A."/>
            <person name="Soop K."/>
            <person name="Spirin V."/>
            <person name="Szebenyi C."/>
            <person name="Tomsovsky M."/>
            <person name="Tulloss R.E."/>
            <person name="Uehling J."/>
            <person name="Grigoriev I.V."/>
            <person name="Vagvolgyi C."/>
            <person name="Papp T."/>
            <person name="Martin F.M."/>
            <person name="Miettinen O."/>
            <person name="Hibbett D.S."/>
            <person name="Nagy L.G."/>
        </authorList>
    </citation>
    <scope>NUCLEOTIDE SEQUENCE [LARGE SCALE GENOMIC DNA]</scope>
    <source>
        <strain evidence="1 2">CBS 962.96</strain>
    </source>
</reference>
<name>A0A4S8KP32_DENBC</name>
<gene>
    <name evidence="1" type="ORF">K435DRAFT_877834</name>
</gene>
<evidence type="ECO:0000313" key="2">
    <source>
        <dbReference type="Proteomes" id="UP000297245"/>
    </source>
</evidence>
<accession>A0A4S8KP32</accession>
<sequence>MNTNILFCPIPQKSTSQDSYILINRYCAGSPREQPVRMPSSLLQRPRIDIFCRSRSKLKSSHTNHTLTSGSLINTSNAEGLYPEAGPSLQTHEYGMAMAHYSSSDSEPVVNMFHRSCSTTFETYDTAYASTFGNFIPDTNPRGSYCEAGPTTVT</sequence>
<evidence type="ECO:0000313" key="1">
    <source>
        <dbReference type="EMBL" id="THU77444.1"/>
    </source>
</evidence>
<dbReference type="Proteomes" id="UP000297245">
    <property type="component" value="Unassembled WGS sequence"/>
</dbReference>
<dbReference type="EMBL" id="ML180433">
    <property type="protein sequence ID" value="THU77444.1"/>
    <property type="molecule type" value="Genomic_DNA"/>
</dbReference>
<keyword evidence="2" id="KW-1185">Reference proteome</keyword>
<organism evidence="1 2">
    <name type="scientific">Dendrothele bispora (strain CBS 962.96)</name>
    <dbReference type="NCBI Taxonomy" id="1314807"/>
    <lineage>
        <taxon>Eukaryota</taxon>
        <taxon>Fungi</taxon>
        <taxon>Dikarya</taxon>
        <taxon>Basidiomycota</taxon>
        <taxon>Agaricomycotina</taxon>
        <taxon>Agaricomycetes</taxon>
        <taxon>Agaricomycetidae</taxon>
        <taxon>Agaricales</taxon>
        <taxon>Agaricales incertae sedis</taxon>
        <taxon>Dendrothele</taxon>
    </lineage>
</organism>
<protein>
    <submittedName>
        <fullName evidence="1">Uncharacterized protein</fullName>
    </submittedName>
</protein>
<dbReference type="AlphaFoldDB" id="A0A4S8KP32"/>
<proteinExistence type="predicted"/>